<dbReference type="EMBL" id="JAHJDP010000087">
    <property type="protein sequence ID" value="MBU2692253.1"/>
    <property type="molecule type" value="Genomic_DNA"/>
</dbReference>
<feature type="domain" description="N-acetyltransferase" evidence="1">
    <location>
        <begin position="1"/>
        <end position="101"/>
    </location>
</feature>
<comment type="caution">
    <text evidence="2">The sequence shown here is derived from an EMBL/GenBank/DDBJ whole genome shotgun (WGS) entry which is preliminary data.</text>
</comment>
<keyword evidence="2" id="KW-0808">Transferase</keyword>
<dbReference type="EC" id="2.3.1.-" evidence="2"/>
<dbReference type="CDD" id="cd04301">
    <property type="entry name" value="NAT_SF"/>
    <property type="match status" value="1"/>
</dbReference>
<reference evidence="2" key="1">
    <citation type="submission" date="2021-05" db="EMBL/GenBank/DDBJ databases">
        <title>Energy efficiency and biological interactions define the core microbiome of deep oligotrophic groundwater.</title>
        <authorList>
            <person name="Mehrshad M."/>
            <person name="Lopez-Fernandez M."/>
            <person name="Bell E."/>
            <person name="Bernier-Latmani R."/>
            <person name="Bertilsson S."/>
            <person name="Dopson M."/>
        </authorList>
    </citation>
    <scope>NUCLEOTIDE SEQUENCE</scope>
    <source>
        <strain evidence="2">Modern_marine.mb.64</strain>
    </source>
</reference>
<name>A0A948RWE7_UNCEI</name>
<dbReference type="AlphaFoldDB" id="A0A948RWE7"/>
<dbReference type="GO" id="GO:0016747">
    <property type="term" value="F:acyltransferase activity, transferring groups other than amino-acyl groups"/>
    <property type="evidence" value="ECO:0007669"/>
    <property type="project" value="InterPro"/>
</dbReference>
<dbReference type="InterPro" id="IPR016181">
    <property type="entry name" value="Acyl_CoA_acyltransferase"/>
</dbReference>
<dbReference type="InterPro" id="IPR000182">
    <property type="entry name" value="GNAT_dom"/>
</dbReference>
<dbReference type="Proteomes" id="UP000777784">
    <property type="component" value="Unassembled WGS sequence"/>
</dbReference>
<accession>A0A948RWE7</accession>
<protein>
    <submittedName>
        <fullName evidence="2">GNAT family N-acetyltransferase</fullName>
        <ecNumber evidence="2">2.3.1.-</ecNumber>
    </submittedName>
</protein>
<dbReference type="Pfam" id="PF10706">
    <property type="entry name" value="Aminoglyc_resit"/>
    <property type="match status" value="1"/>
</dbReference>
<keyword evidence="2" id="KW-0012">Acyltransferase</keyword>
<evidence type="ECO:0000313" key="3">
    <source>
        <dbReference type="Proteomes" id="UP000777784"/>
    </source>
</evidence>
<dbReference type="PROSITE" id="PS51186">
    <property type="entry name" value="GNAT"/>
    <property type="match status" value="1"/>
</dbReference>
<evidence type="ECO:0000313" key="2">
    <source>
        <dbReference type="EMBL" id="MBU2692253.1"/>
    </source>
</evidence>
<dbReference type="Gene3D" id="3.40.630.30">
    <property type="match status" value="1"/>
</dbReference>
<dbReference type="Gene3D" id="3.30.460.40">
    <property type="match status" value="1"/>
</dbReference>
<gene>
    <name evidence="2" type="ORF">KJ970_15125</name>
</gene>
<sequence length="302" mass="34972">MNSDSDRVFIAFDNDLPLGILIATERSENHFEIRNIFVEPVSRRSGVGRQLIYKLISSNENTKIETETDDDTVAFYHSLGFRIHSLGETYPGVIRYRCNYDHTAWTHIACTDVVNRFEQDGVLCWISGGWAVDLHLGRQTRAHDDIDISILRADQLKLKNLFPGWEIFHTHAPGLRYWNGVKYLHSIPNVWLRENSDSPWAVEVLFQESKNEMWQYRRIPSIQRSVAEIGLISDDGLPYLRPEIQLLYKGGGTSYRKKDLQDLIALLPVISPAEKSWLVDSIRIEFPEGHDWIEIIENENYT</sequence>
<proteinExistence type="predicted"/>
<evidence type="ECO:0000259" key="1">
    <source>
        <dbReference type="PROSITE" id="PS51186"/>
    </source>
</evidence>
<dbReference type="SUPFAM" id="SSF55729">
    <property type="entry name" value="Acyl-CoA N-acyltransferases (Nat)"/>
    <property type="match status" value="1"/>
</dbReference>
<dbReference type="Pfam" id="PF13508">
    <property type="entry name" value="Acetyltransf_7"/>
    <property type="match status" value="1"/>
</dbReference>
<organism evidence="2 3">
    <name type="scientific">Eiseniibacteriota bacterium</name>
    <dbReference type="NCBI Taxonomy" id="2212470"/>
    <lineage>
        <taxon>Bacteria</taxon>
        <taxon>Candidatus Eiseniibacteriota</taxon>
    </lineage>
</organism>
<dbReference type="InterPro" id="IPR019646">
    <property type="entry name" value="Aminoglyc_AdlTrfase"/>
</dbReference>